<feature type="transmembrane region" description="Helical" evidence="2">
    <location>
        <begin position="252"/>
        <end position="272"/>
    </location>
</feature>
<feature type="transmembrane region" description="Helical" evidence="2">
    <location>
        <begin position="278"/>
        <end position="300"/>
    </location>
</feature>
<evidence type="ECO:0000259" key="4">
    <source>
        <dbReference type="Pfam" id="PF09922"/>
    </source>
</evidence>
<evidence type="ECO:0000313" key="5">
    <source>
        <dbReference type="EMBL" id="SFW45307.1"/>
    </source>
</evidence>
<organism evidence="5 6">
    <name type="scientific">Amycolatopsis australiensis</name>
    <dbReference type="NCBI Taxonomy" id="546364"/>
    <lineage>
        <taxon>Bacteria</taxon>
        <taxon>Bacillati</taxon>
        <taxon>Actinomycetota</taxon>
        <taxon>Actinomycetes</taxon>
        <taxon>Pseudonocardiales</taxon>
        <taxon>Pseudonocardiaceae</taxon>
        <taxon>Amycolatopsis</taxon>
    </lineage>
</organism>
<dbReference type="InterPro" id="IPR007168">
    <property type="entry name" value="Phageshock_PspC_N"/>
</dbReference>
<gene>
    <name evidence="5" type="ORF">SAMN04489730_0469</name>
</gene>
<protein>
    <submittedName>
        <fullName evidence="5">Phage shock protein PspC (Stress-responsive transcriptional regulator)</fullName>
    </submittedName>
</protein>
<keyword evidence="2" id="KW-0472">Membrane</keyword>
<evidence type="ECO:0000313" key="6">
    <source>
        <dbReference type="Proteomes" id="UP000182740"/>
    </source>
</evidence>
<evidence type="ECO:0000259" key="3">
    <source>
        <dbReference type="Pfam" id="PF04024"/>
    </source>
</evidence>
<name>A0A1K1PCX4_9PSEU</name>
<feature type="transmembrane region" description="Helical" evidence="2">
    <location>
        <begin position="152"/>
        <end position="171"/>
    </location>
</feature>
<dbReference type="STRING" id="546364.SAMN04489730_0469"/>
<sequence>MASFSGKPQGPSPMYAVFAWRMLFGMSGASETRAPKPGPLNGFEETVKDFWVSRPRRPHAGRKLAGVAAAIGYRYGIDPVVVRIALVVATVFGGFGVPFYLLGWLFLPGEGDEVSGFEGLIGRGRSAVSPAFAVVLSVLTVVSVGGSFSGSWFDGGGLISFALITVALYLLHRSRGQENRPAPVVPRAPAFTGNGAFTMTDTATAEAGAKPGWDPLAADPAGWDLPDPPSAPPPAPPTSSYRPPEPRHRSKVGSVTFAVAVLIAGGGVLANLDGNAWFSAQHIIGLVLGVVGIGLVVGAFARGGRGLIGLAVPLAIAGMVLTTVPFQNFDFRGGTGDLRATPRSVADVQPRYQHAAGDIDLDLSKLPAGAPFSTEVVNGAGDTTVIVPETADVTYDCSTGAGSASCFDRSTDGISQDALTGTDNGPDGVGGQKITLHVKNSVGNVEVRRG</sequence>
<dbReference type="Proteomes" id="UP000182740">
    <property type="component" value="Unassembled WGS sequence"/>
</dbReference>
<keyword evidence="2" id="KW-0812">Transmembrane</keyword>
<proteinExistence type="predicted"/>
<dbReference type="AlphaFoldDB" id="A0A1K1PCX4"/>
<keyword evidence="6" id="KW-1185">Reference proteome</keyword>
<reference evidence="6" key="1">
    <citation type="submission" date="2016-11" db="EMBL/GenBank/DDBJ databases">
        <authorList>
            <person name="Varghese N."/>
            <person name="Submissions S."/>
        </authorList>
    </citation>
    <scope>NUCLEOTIDE SEQUENCE [LARGE SCALE GENOMIC DNA]</scope>
    <source>
        <strain evidence="6">DSM 44671</strain>
    </source>
</reference>
<keyword evidence="2" id="KW-1133">Transmembrane helix</keyword>
<dbReference type="Pfam" id="PF04024">
    <property type="entry name" value="PspC"/>
    <property type="match status" value="1"/>
</dbReference>
<feature type="region of interest" description="Disordered" evidence="1">
    <location>
        <begin position="218"/>
        <end position="249"/>
    </location>
</feature>
<feature type="transmembrane region" description="Helical" evidence="2">
    <location>
        <begin position="84"/>
        <end position="107"/>
    </location>
</feature>
<evidence type="ECO:0000256" key="1">
    <source>
        <dbReference type="SAM" id="MobiDB-lite"/>
    </source>
</evidence>
<feature type="compositionally biased region" description="Pro residues" evidence="1">
    <location>
        <begin position="226"/>
        <end position="237"/>
    </location>
</feature>
<feature type="domain" description="Cell wall-active antibiotics response LiaF-like C-terminal" evidence="4">
    <location>
        <begin position="352"/>
        <end position="447"/>
    </location>
</feature>
<evidence type="ECO:0000256" key="2">
    <source>
        <dbReference type="SAM" id="Phobius"/>
    </source>
</evidence>
<dbReference type="Pfam" id="PF09922">
    <property type="entry name" value="LiaF-like_C"/>
    <property type="match status" value="1"/>
</dbReference>
<dbReference type="InterPro" id="IPR024425">
    <property type="entry name" value="LiaF-like_C"/>
</dbReference>
<dbReference type="EMBL" id="FPJG01000006">
    <property type="protein sequence ID" value="SFW45307.1"/>
    <property type="molecule type" value="Genomic_DNA"/>
</dbReference>
<feature type="domain" description="Phage shock protein PspC N-terminal" evidence="3">
    <location>
        <begin position="54"/>
        <end position="109"/>
    </location>
</feature>
<accession>A0A1K1PCX4</accession>
<feature type="transmembrane region" description="Helical" evidence="2">
    <location>
        <begin position="307"/>
        <end position="326"/>
    </location>
</feature>